<dbReference type="AlphaFoldDB" id="A0A445N0P3"/>
<evidence type="ECO:0000256" key="1">
    <source>
        <dbReference type="SAM" id="MobiDB-lite"/>
    </source>
</evidence>
<accession>A0A445N0P3</accession>
<organism evidence="2">
    <name type="scientific">uncultured Desulfobacterium sp</name>
    <dbReference type="NCBI Taxonomy" id="201089"/>
    <lineage>
        <taxon>Bacteria</taxon>
        <taxon>Pseudomonadati</taxon>
        <taxon>Thermodesulfobacteriota</taxon>
        <taxon>Desulfobacteria</taxon>
        <taxon>Desulfobacterales</taxon>
        <taxon>Desulfobacteriaceae</taxon>
        <taxon>Desulfobacterium</taxon>
        <taxon>environmental samples</taxon>
    </lineage>
</organism>
<gene>
    <name evidence="2" type="ORF">PITCH_A520010</name>
</gene>
<protein>
    <submittedName>
        <fullName evidence="2">Uncharacterized protein</fullName>
    </submittedName>
</protein>
<name>A0A445N0P3_9BACT</name>
<evidence type="ECO:0000313" key="2">
    <source>
        <dbReference type="EMBL" id="SPD75305.1"/>
    </source>
</evidence>
<reference evidence="2" key="1">
    <citation type="submission" date="2018-01" db="EMBL/GenBank/DDBJ databases">
        <authorList>
            <person name="Regsiter A."/>
            <person name="William W."/>
        </authorList>
    </citation>
    <scope>NUCLEOTIDE SEQUENCE</scope>
    <source>
        <strain evidence="2">TRIP AH-1</strain>
    </source>
</reference>
<proteinExistence type="predicted"/>
<dbReference type="EMBL" id="OJIN01000195">
    <property type="protein sequence ID" value="SPD75305.1"/>
    <property type="molecule type" value="Genomic_DNA"/>
</dbReference>
<feature type="region of interest" description="Disordered" evidence="1">
    <location>
        <begin position="24"/>
        <end position="59"/>
    </location>
</feature>
<feature type="compositionally biased region" description="Polar residues" evidence="1">
    <location>
        <begin position="39"/>
        <end position="48"/>
    </location>
</feature>
<sequence>MGMNYKDDRNSILGDPLRHNEEHIRAQGAGCMRTRKAISKTSQTSKENASPPAVISAPG</sequence>